<dbReference type="Proteomes" id="UP001175353">
    <property type="component" value="Unassembled WGS sequence"/>
</dbReference>
<evidence type="ECO:0000313" key="3">
    <source>
        <dbReference type="Proteomes" id="UP001175353"/>
    </source>
</evidence>
<gene>
    <name evidence="2" type="ORF">LTR91_022955</name>
</gene>
<evidence type="ECO:0000313" key="2">
    <source>
        <dbReference type="EMBL" id="KAK0955229.1"/>
    </source>
</evidence>
<comment type="caution">
    <text evidence="2">The sequence shown here is derived from an EMBL/GenBank/DDBJ whole genome shotgun (WGS) entry which is preliminary data.</text>
</comment>
<name>A0AAN6H9T8_9PEZI</name>
<dbReference type="AlphaFoldDB" id="A0AAN6H9T8"/>
<feature type="compositionally biased region" description="Polar residues" evidence="1">
    <location>
        <begin position="226"/>
        <end position="235"/>
    </location>
</feature>
<feature type="region of interest" description="Disordered" evidence="1">
    <location>
        <begin position="223"/>
        <end position="261"/>
    </location>
</feature>
<sequence length="305" mass="34186">MASNFDCKMGLSDMLNEEGIKPNSHMIVSPVLSSIPLQSDTQPDGTTMPEAVDVIEFAPVMKGTPFLDYDWLLSQNNDLLRLVSEQRKGSQHQTVIFNDILQKLAEATQAKDQIEWQRQALWSDNIRLKGEVAQMQHALAVDRFQHAEDRKNALLRDELGNALRQEAFLQRDFTRLTTEHLGQMTRVLTVAVHAPETEAARILLASSYEAQLKECQRLREGLPRESISSQQQHRTSLPPLAPAPIVHAQPSGAGHSRAATQDNNTRVNLTAVGRHLSQDPTMHSWAIGTPRKYLKAKNGKRKVPQ</sequence>
<keyword evidence="3" id="KW-1185">Reference proteome</keyword>
<accession>A0AAN6H9T8</accession>
<proteinExistence type="predicted"/>
<dbReference type="EMBL" id="JAUJLE010000477">
    <property type="protein sequence ID" value="KAK0955229.1"/>
    <property type="molecule type" value="Genomic_DNA"/>
</dbReference>
<protein>
    <submittedName>
        <fullName evidence="2">Uncharacterized protein</fullName>
    </submittedName>
</protein>
<reference evidence="2" key="1">
    <citation type="submission" date="2023-06" db="EMBL/GenBank/DDBJ databases">
        <title>Black Yeasts Isolated from many extreme environments.</title>
        <authorList>
            <person name="Coleine C."/>
            <person name="Stajich J.E."/>
            <person name="Selbmann L."/>
        </authorList>
    </citation>
    <scope>NUCLEOTIDE SEQUENCE</scope>
    <source>
        <strain evidence="2">CCFEE 5200</strain>
    </source>
</reference>
<organism evidence="2 3">
    <name type="scientific">Friedmanniomyces endolithicus</name>
    <dbReference type="NCBI Taxonomy" id="329885"/>
    <lineage>
        <taxon>Eukaryota</taxon>
        <taxon>Fungi</taxon>
        <taxon>Dikarya</taxon>
        <taxon>Ascomycota</taxon>
        <taxon>Pezizomycotina</taxon>
        <taxon>Dothideomycetes</taxon>
        <taxon>Dothideomycetidae</taxon>
        <taxon>Mycosphaerellales</taxon>
        <taxon>Teratosphaeriaceae</taxon>
        <taxon>Friedmanniomyces</taxon>
    </lineage>
</organism>
<evidence type="ECO:0000256" key="1">
    <source>
        <dbReference type="SAM" id="MobiDB-lite"/>
    </source>
</evidence>